<dbReference type="InterPro" id="IPR050557">
    <property type="entry name" value="RTX_toxin/Mannuronan_C5-epim"/>
</dbReference>
<feature type="domain" description="Haemolysin-type calcium binding-related" evidence="3">
    <location>
        <begin position="876"/>
        <end position="917"/>
    </location>
</feature>
<dbReference type="RefSeq" id="WP_015667443.1">
    <property type="nucleotide sequence ID" value="NC_020453.1"/>
</dbReference>
<sequence length="3454" mass="356953">MIDLGDGDDTLKSNGKGTIVKTGRGNDKIEISHNGQLLVEDASTDDRMTSYRHVLTGAVRWGGSEDPYAYDIYGNKYGRNKQDDLIIIDHEGNSTFIPHFNFGLTGYNLTAGLYVIEVTFKTVRSNMWTSAFETAASMILATEKVGQALFGWKPTGRKDPLVLDLDGNGISFTIQEASRASFDIDKDGFAEPVGWIGGDDGFLVRDLNGNGRIDDVGEMFGNDTASGFQRLAQFDGNHDGKVSALDDGLVDFNGDGVIDASDTLGSLKVWVDANENGITDAGELHSLADYNIVAISTAATPSSYTDGADTISETGTFIRADGTTGLAADVQLETDNSNTKWLGDSTVSDAAASRPNLKGFGTLTDLHVAMTLKPTLINVVDAALPTMATVSLSALREAVRPILYAWQAAVPVPVGTPGTEATEDFHFVGATNEKGAQVYDFIIKKTDDAGTYYVYASGQPVYAKDEMQKTIILARPTLEQILNSVPQQGSWQTLTAADIAFLERFTGERLGFGVATNPSADVIQRVADAVTAGWNELNRLAIRVAMQGELKPFFAGITYDVATDTFKPTTDQQFAPMLEQIFQHTPADPTAAGTYLERWKDLIGMMLPDFQRDDQGRQITDAYLFANIVNAYENDPVNLSLQAVADKLFDIPASELVIGNGNLTGGDTTDDIFYLNASDQVVQGQGGRDAYVVGTNFGHDVIQDVWQGLGDNQEDAIWFAHLNVSDLTFKRDGLDLVITQNGTDNQIRVIDEFAGRRPGLVTAYQDFDKSIEVIKFADGTTWGKLDLANAVGMPSYATDDTLMGTPDADVLNGGLGTDYMSGGDGGDTYIFGRGDGHDTIEDKQGWIWGELPDFLRFGEGITLDDLSFQRDGNSDDLTIAINGTDDAVTVKGQFGVGYGLLNTMVDRIEYFTFADGSYVGWEDVIQSMDASAGTDGNDVIYGFSYADTLRGGKGDDVIDGGREDDTYIYARGDGNDTIIDGPDAQTSAFDTLVLKGVSAADVSLVRDGNDLRLVFAESAAGAGDAGSVLLKDELDDWFARGIEQVKFDDGTVWTRNDLRLKLLAQVSTDGNDIIVGYNTNDVITGGKGDDALAGGAGDDTYIYNRGDGHDVITEVTSGNYSTIDTLRLKGISPASISFSRNGNDLTLVINESVTGANDGGSILLKDELGDWFSQGVENIVFDDGTTWDQNYLRTTALSQAFTPGDDVINGFNTNDILIGGRGNDTLNGGAGDDTYIYARGDGNDTIIDGPAGNNSTFDTLRLQGIDPVAIGFVRNGNDLTLVIAESAPGAGDGGSILIKQTLDDWFSQGIEKVLFDNGTVWTQNDLRLKVLAQSSTAGNDVIDGFNTNDVITGGRGDDVMSGGSGDDTYVYNRGDGNDTIIEGTVGNASSYDTVKLQGVESSDVRLARNGNDLTLVIAESAPGAGDGGSILIKQTFEDWFSQGIERVAFDDGTIWTQNDLRLKWIAQNETAGADTVTGFNGADVLDGGAGNDLLQGGSGNDTYVFGRGYGSDTISDSGDGADRVLFKADVSPADVRLETDGTNILVRLADSDDTLTILNWFNSNSEVATFEFSDGTVWQATEILNRAYGGNGTNVISAGNDTFVGTRSADVIDGLAGDDILIGRGGGDTYRIYAGGGNDTIIESEEGWTTDVVQLVGLNAGDVTLSRVNADLVIRINATGETTVVRSHFVSTDRGIEQLAFADGTSWSRSQIQAAAWFTGTAGADTITGTNGDDVIQGNGGDDVLIGAGGSDTYHYASGDGSDIIRDIGAGYDTDVLLLKDLNRGQVTLSRSAADQNDLLITVNATGAVITVDDQLLGGGTGLEKLQFADGTYLDRAGIANAVPVVMSGTSGADTLNGDNNPNMILGLDGNDSIYGRDGNDILVGGTGNDYLEGGNGNDTYQFNLGDGQDTILDNGWTGDVDVLNFGAGIRPADVVVTQVNNGSDLLLSITGTADSILLRNQLNGWGTWSGVDEVHFADGTVWNRQALVVQSTLANAGNDTFYGDLNANILSGGAGNDSLYGRDGNDVLAGGTGNDYLEGGNGNDVYLFDLGDGQDTVLDNGGSGELDVLNFGAGIGAGNVVVSQANNGSDILLSISGTTDAVFLRNQLNGWAAWSGVDEVHFADGTVWDRATLLQLSMAANSGNDSFYGDFNANALFGGAGNDSLYGRDGNDVLAGGTGNDYLEGGVGNDTYQFNLGDGQDTILDNGGSWDVDVLNFGAGINAGNVVVSQANNGSDILLSISGTTDAVFLRNQLNGWAAYSGADEVHFTDGTVWDRATLWQLSTQANTGNDSFYGDFNANSLFGGAGNDNLYGRDGNDVLAGGTGNDYLEGGVGNDSYLFNRGDGQDTILDNGGSGDLDALILGAGISVGDVVVSQANNGSDLLLSISGTTDTILLKNQLNSWDAWSGADEVHFADGTIWNRAALLAHSTLANGGDDTFFGDFNANTLSGGAGNDSLYGRDGNDFLDGGPGNDYLNGGNGTDTYIYSSAGGDDVIEDNTSDNVLAMQDIASTSVLLSRSGNGADLVIENVSTGKTVLVKGQFSSGVLATVSFSDGVSWSAQTIGSIVASQPAFIGTDAADTFTGTANAETIDGRGGNDTLNGGGGADTYLYRVGSGNDVIQEAATNSGTDVVRLVGLSPNDVDIARSGTDLLIRILSSGETVTVKDQFVGSGTVVELLQFDASGTVIDLRNNAAPTVTITSAAETSNVAVQTITGTVTAGGIGKVVGQTVILTDNGVTLGTATVQADGSFSATVTLPNQGSNAIVASVTDGLGNTGASAAVVDFLYSTPPTVAITGVSHGGYGASQSISGTVVAAGAAVVTGQTVTLTDNGVTLGTATVQANGSFSLNVALPNVAGNTIVATVADSYGNKGRSAAVVDSYAGILPTIRGTIAGQITTSEAAVHPFSTVTIDDLNVGATDTLTITLNGGGGTLSGTGVSGGNGVYTLSGSAAAITGQLRALTFTPTAGAPNSSTTTTFTLSDSSTGYVAPSYGGPGVIYTFNKDNGNPVGGLTIDAAGNLFGTTVTSGQIFELAKSGTGWSSTLTPLAGVGSAGSLLMDSAGNLFGGTMATSNSGGTVYELVKNGSGWNSSVTVLATFNSATMGSSPSSPIKDAAGNLLGTTQIGGPGGRGTVYEIVKTGNGYSSTPVVLAAFNNANGQLPFGQLILDSAGNVFGASATTVFEIPKTASGYGSMVVLASDIYCAGGLMMDPQGNLFGVQTTGGAYNNGGVYELVKTSSGYGAATLVASFPTSFSSPAGPLVMDGAGNLYGSAGTSSVFGRGSIFKVVKTGSGYNSTASAMTSFAGFNGLFPGPIIMDAAGNLLGEAQGGGANSSGVIFKVTNGSSVAVDAAAVDATTTVVDVDPPAVSAITVATASDASLVGVGGLAAISSYAFTAQDPAPAATTTFDADRQLSQLVQAMAGYGADGQGVGVAPAALASALNDAALQNALAVAS</sequence>
<dbReference type="Pfam" id="PF00353">
    <property type="entry name" value="HemolysinCabind"/>
    <property type="match status" value="16"/>
</dbReference>
<feature type="domain" description="Haemolysin-type calcium binding-related" evidence="3">
    <location>
        <begin position="1945"/>
        <end position="1986"/>
    </location>
</feature>
<dbReference type="SUPFAM" id="SSF63829">
    <property type="entry name" value="Calcium-dependent phosphotriesterase"/>
    <property type="match status" value="1"/>
</dbReference>
<keyword evidence="5" id="KW-1185">Reference proteome</keyword>
<dbReference type="SUPFAM" id="SSF51120">
    <property type="entry name" value="beta-Roll"/>
    <property type="match status" value="15"/>
</dbReference>
<dbReference type="Gene3D" id="2.60.40.10">
    <property type="entry name" value="Immunoglobulins"/>
    <property type="match status" value="2"/>
</dbReference>
<keyword evidence="2" id="KW-0964">Secreted</keyword>
<dbReference type="eggNOG" id="COG2931">
    <property type="taxonomic scope" value="Bacteria"/>
</dbReference>
<evidence type="ECO:0000313" key="4">
    <source>
        <dbReference type="EMBL" id="BAM90337.1"/>
    </source>
</evidence>
<dbReference type="PANTHER" id="PTHR38340">
    <property type="entry name" value="S-LAYER PROTEIN"/>
    <property type="match status" value="1"/>
</dbReference>
<evidence type="ECO:0000256" key="2">
    <source>
        <dbReference type="ARBA" id="ARBA00022525"/>
    </source>
</evidence>
<evidence type="ECO:0000259" key="3">
    <source>
        <dbReference type="Pfam" id="PF06594"/>
    </source>
</evidence>
<dbReference type="GeneID" id="301821274"/>
<feature type="domain" description="Haemolysin-type calcium binding-related" evidence="3">
    <location>
        <begin position="735"/>
        <end position="783"/>
    </location>
</feature>
<dbReference type="Proteomes" id="UP000011841">
    <property type="component" value="Chromosome"/>
</dbReference>
<dbReference type="GO" id="GO:0005576">
    <property type="term" value="C:extracellular region"/>
    <property type="evidence" value="ECO:0007669"/>
    <property type="project" value="UniProtKB-SubCell"/>
</dbReference>
<feature type="domain" description="Haemolysin-type calcium binding-related" evidence="3">
    <location>
        <begin position="2237"/>
        <end position="2279"/>
    </location>
</feature>
<gene>
    <name evidence="4" type="ORF">S58_43520</name>
</gene>
<organism evidence="4 5">
    <name type="scientific">Bradyrhizobium oligotrophicum S58</name>
    <dbReference type="NCBI Taxonomy" id="1245469"/>
    <lineage>
        <taxon>Bacteria</taxon>
        <taxon>Pseudomonadati</taxon>
        <taxon>Pseudomonadota</taxon>
        <taxon>Alphaproteobacteria</taxon>
        <taxon>Hyphomicrobiales</taxon>
        <taxon>Nitrobacteraceae</taxon>
        <taxon>Bradyrhizobium</taxon>
    </lineage>
</organism>
<protein>
    <submittedName>
        <fullName evidence="4">Putative calcium binding hemolysin protein</fullName>
    </submittedName>
</protein>
<feature type="domain" description="Haemolysin-type calcium binding-related" evidence="3">
    <location>
        <begin position="1798"/>
        <end position="1837"/>
    </location>
</feature>
<dbReference type="GO" id="GO:0005509">
    <property type="term" value="F:calcium ion binding"/>
    <property type="evidence" value="ECO:0007669"/>
    <property type="project" value="InterPro"/>
</dbReference>
<dbReference type="PROSITE" id="PS00330">
    <property type="entry name" value="HEMOLYSIN_CALCIUM"/>
    <property type="match status" value="14"/>
</dbReference>
<accession>M4Z9X3</accession>
<feature type="domain" description="Haemolysin-type calcium binding-related" evidence="3">
    <location>
        <begin position="2383"/>
        <end position="2424"/>
    </location>
</feature>
<dbReference type="InterPro" id="IPR001343">
    <property type="entry name" value="Hemolysn_Ca-bd"/>
</dbReference>
<comment type="subcellular location">
    <subcellularLocation>
        <location evidence="1">Secreted</location>
    </subcellularLocation>
</comment>
<dbReference type="InterPro" id="IPR022519">
    <property type="entry name" value="Gloeo/Verruco_rpt"/>
</dbReference>
<proteinExistence type="predicted"/>
<dbReference type="STRING" id="1245469.S58_43520"/>
<evidence type="ECO:0000256" key="1">
    <source>
        <dbReference type="ARBA" id="ARBA00004613"/>
    </source>
</evidence>
<dbReference type="PRINTS" id="PR00313">
    <property type="entry name" value="CABNDNGRPT"/>
</dbReference>
<name>M4Z9X3_9BRAD</name>
<evidence type="ECO:0000313" key="5">
    <source>
        <dbReference type="Proteomes" id="UP000011841"/>
    </source>
</evidence>
<feature type="domain" description="Haemolysin-type calcium binding-related" evidence="3">
    <location>
        <begin position="2091"/>
        <end position="2133"/>
    </location>
</feature>
<feature type="domain" description="Haemolysin-type calcium binding-related" evidence="3">
    <location>
        <begin position="1671"/>
        <end position="1711"/>
    </location>
</feature>
<dbReference type="NCBIfam" id="TIGR03803">
    <property type="entry name" value="Gloeo_Verruco"/>
    <property type="match status" value="1"/>
</dbReference>
<dbReference type="PATRIC" id="fig|1245469.3.peg.4456"/>
<dbReference type="InterPro" id="IPR011049">
    <property type="entry name" value="Serralysin-like_metalloprot_C"/>
</dbReference>
<dbReference type="InterPro" id="IPR018511">
    <property type="entry name" value="Hemolysin-typ_Ca-bd_CS"/>
</dbReference>
<dbReference type="InterPro" id="IPR010566">
    <property type="entry name" value="Haemolys_ca-bd"/>
</dbReference>
<reference evidence="4 5" key="1">
    <citation type="journal article" date="2013" name="Appl. Environ. Microbiol.">
        <title>Genome analysis suggests that the soil oligotrophic bacterium Agromonas oligotrophica (Bradyrhizobium oligotrophicum) is a nitrogen-fixing symbiont of Aeschynomene indica.</title>
        <authorList>
            <person name="Okubo T."/>
            <person name="Fukushima S."/>
            <person name="Itakura M."/>
            <person name="Oshima K."/>
            <person name="Longtonglang A."/>
            <person name="Teaumroong N."/>
            <person name="Mitsui H."/>
            <person name="Hattori M."/>
            <person name="Hattori R."/>
            <person name="Hattori T."/>
            <person name="Minamisawa K."/>
        </authorList>
    </citation>
    <scope>NUCLEOTIDE SEQUENCE [LARGE SCALE GENOMIC DNA]</scope>
    <source>
        <strain evidence="4 5">S58</strain>
    </source>
</reference>
<dbReference type="Pfam" id="PF06594">
    <property type="entry name" value="HCBP_related"/>
    <property type="match status" value="10"/>
</dbReference>
<dbReference type="EMBL" id="AP012603">
    <property type="protein sequence ID" value="BAM90337.1"/>
    <property type="molecule type" value="Genomic_DNA"/>
</dbReference>
<dbReference type="PANTHER" id="PTHR38340:SF1">
    <property type="entry name" value="S-LAYER PROTEIN"/>
    <property type="match status" value="1"/>
</dbReference>
<feature type="domain" description="Haemolysin-type calcium binding-related" evidence="3">
    <location>
        <begin position="1545"/>
        <end position="1580"/>
    </location>
</feature>
<dbReference type="InterPro" id="IPR013783">
    <property type="entry name" value="Ig-like_fold"/>
</dbReference>
<dbReference type="Gene3D" id="2.150.10.10">
    <property type="entry name" value="Serralysin-like metalloprotease, C-terminal"/>
    <property type="match status" value="11"/>
</dbReference>
<feature type="domain" description="Haemolysin-type calcium binding-related" evidence="3">
    <location>
        <begin position="1425"/>
        <end position="1459"/>
    </location>
</feature>
<dbReference type="HOGENOM" id="CLU_226816_0_0_5"/>
<dbReference type="KEGG" id="aol:S58_43520"/>